<evidence type="ECO:0000259" key="3">
    <source>
        <dbReference type="Pfam" id="PF03061"/>
    </source>
</evidence>
<evidence type="ECO:0000256" key="2">
    <source>
        <dbReference type="ARBA" id="ARBA00022801"/>
    </source>
</evidence>
<sequence length="132" mass="14986">MSKINIRVYYEDTDSGGVVYYANYLKFIERGRTEYLRALGFEQDDLIEQQNVIFAVRSINADYRSPARFNDLLSVKTLIEKVGRASLIFSQKIMSSKQNKVLFEAKITVACLSANSFKPCGIPSIIMEKING</sequence>
<dbReference type="EMBL" id="FPHQ01000308">
    <property type="protein sequence ID" value="SFV78161.1"/>
    <property type="molecule type" value="Genomic_DNA"/>
</dbReference>
<evidence type="ECO:0000256" key="1">
    <source>
        <dbReference type="ARBA" id="ARBA00005953"/>
    </source>
</evidence>
<dbReference type="InterPro" id="IPR006684">
    <property type="entry name" value="YbgC/YbaW"/>
</dbReference>
<proteinExistence type="inferred from homology"/>
<evidence type="ECO:0000313" key="6">
    <source>
        <dbReference type="EMBL" id="SFV84539.1"/>
    </source>
</evidence>
<dbReference type="EMBL" id="FPHT01000244">
    <property type="protein sequence ID" value="SFV82412.1"/>
    <property type="molecule type" value="Genomic_DNA"/>
</dbReference>
<dbReference type="PIRSF" id="PIRSF003230">
    <property type="entry name" value="YbgC"/>
    <property type="match status" value="1"/>
</dbReference>
<dbReference type="InterPro" id="IPR014166">
    <property type="entry name" value="Tol-Pal_acyl-CoA_thioesterase"/>
</dbReference>
<comment type="similarity">
    <text evidence="1">Belongs to the 4-hydroxybenzoyl-CoA thioesterase family.</text>
</comment>
<dbReference type="NCBIfam" id="TIGR02799">
    <property type="entry name" value="thio_ybgC"/>
    <property type="match status" value="1"/>
</dbReference>
<dbReference type="Gene3D" id="3.10.129.10">
    <property type="entry name" value="Hotdog Thioesterase"/>
    <property type="match status" value="1"/>
</dbReference>
<dbReference type="CDD" id="cd00586">
    <property type="entry name" value="4HBT"/>
    <property type="match status" value="1"/>
</dbReference>
<name>A0A1W1DC43_9ZZZZ</name>
<dbReference type="Pfam" id="PF03061">
    <property type="entry name" value="4HBT"/>
    <property type="match status" value="1"/>
</dbReference>
<dbReference type="PANTHER" id="PTHR31793">
    <property type="entry name" value="4-HYDROXYBENZOYL-COA THIOESTERASE FAMILY MEMBER"/>
    <property type="match status" value="1"/>
</dbReference>
<organism evidence="4">
    <name type="scientific">hydrothermal vent metagenome</name>
    <dbReference type="NCBI Taxonomy" id="652676"/>
    <lineage>
        <taxon>unclassified sequences</taxon>
        <taxon>metagenomes</taxon>
        <taxon>ecological metagenomes</taxon>
    </lineage>
</organism>
<accession>A0A1W1DC43</accession>
<dbReference type="NCBIfam" id="TIGR00051">
    <property type="entry name" value="YbgC/FadM family acyl-CoA thioesterase"/>
    <property type="match status" value="1"/>
</dbReference>
<dbReference type="PANTHER" id="PTHR31793:SF37">
    <property type="entry name" value="ACYL-COA THIOESTER HYDROLASE YBGC"/>
    <property type="match status" value="1"/>
</dbReference>
<dbReference type="FunFam" id="3.10.129.10:FF:000004">
    <property type="entry name" value="Tol-pal system-associated acyl-CoA thioesterase"/>
    <property type="match status" value="1"/>
</dbReference>
<evidence type="ECO:0000313" key="4">
    <source>
        <dbReference type="EMBL" id="SFV78161.1"/>
    </source>
</evidence>
<dbReference type="InterPro" id="IPR029069">
    <property type="entry name" value="HotDog_dom_sf"/>
</dbReference>
<protein>
    <submittedName>
        <fullName evidence="4">4-hydroxybenzoyl-CoA thioesterase family active site</fullName>
    </submittedName>
</protein>
<dbReference type="InterPro" id="IPR006683">
    <property type="entry name" value="Thioestr_dom"/>
</dbReference>
<evidence type="ECO:0000313" key="5">
    <source>
        <dbReference type="EMBL" id="SFV82412.1"/>
    </source>
</evidence>
<dbReference type="GO" id="GO:0047617">
    <property type="term" value="F:fatty acyl-CoA hydrolase activity"/>
    <property type="evidence" value="ECO:0007669"/>
    <property type="project" value="TreeGrafter"/>
</dbReference>
<feature type="domain" description="Thioesterase" evidence="3">
    <location>
        <begin position="16"/>
        <end position="100"/>
    </location>
</feature>
<reference evidence="4" key="1">
    <citation type="submission" date="2016-10" db="EMBL/GenBank/DDBJ databases">
        <authorList>
            <person name="de Groot N.N."/>
        </authorList>
    </citation>
    <scope>NUCLEOTIDE SEQUENCE</scope>
</reference>
<dbReference type="InterPro" id="IPR050563">
    <property type="entry name" value="4-hydroxybenzoyl-CoA_TE"/>
</dbReference>
<gene>
    <name evidence="4" type="ORF">MNB_SUP05-10-841</name>
    <name evidence="5" type="ORF">MNB_SUP05-12-958</name>
    <name evidence="6" type="ORF">MNB_SUP05-7-22</name>
</gene>
<dbReference type="AlphaFoldDB" id="A0A1W1DC43"/>
<keyword evidence="2" id="KW-0378">Hydrolase</keyword>
<dbReference type="SUPFAM" id="SSF54637">
    <property type="entry name" value="Thioesterase/thiol ester dehydrase-isomerase"/>
    <property type="match status" value="1"/>
</dbReference>
<dbReference type="EMBL" id="FPHW01000144">
    <property type="protein sequence ID" value="SFV84539.1"/>
    <property type="molecule type" value="Genomic_DNA"/>
</dbReference>